<organism evidence="2 3">
    <name type="scientific">Georgenia halotolerans</name>
    <dbReference type="NCBI Taxonomy" id="3028317"/>
    <lineage>
        <taxon>Bacteria</taxon>
        <taxon>Bacillati</taxon>
        <taxon>Actinomycetota</taxon>
        <taxon>Actinomycetes</taxon>
        <taxon>Micrococcales</taxon>
        <taxon>Bogoriellaceae</taxon>
        <taxon>Georgenia</taxon>
    </lineage>
</organism>
<evidence type="ECO:0000313" key="2">
    <source>
        <dbReference type="EMBL" id="MDD9205319.1"/>
    </source>
</evidence>
<proteinExistence type="predicted"/>
<reference evidence="2" key="1">
    <citation type="submission" date="2023-02" db="EMBL/GenBank/DDBJ databases">
        <title>Georgenia sp.10Sc9-8, isolated from a soil sample collected from the Taklamakan desert.</title>
        <authorList>
            <person name="Liu S."/>
        </authorList>
    </citation>
    <scope>NUCLEOTIDE SEQUENCE</scope>
    <source>
        <strain evidence="2">10Sc9-8</strain>
    </source>
</reference>
<dbReference type="Proteomes" id="UP001165561">
    <property type="component" value="Unassembled WGS sequence"/>
</dbReference>
<name>A0ABT5TTL3_9MICO</name>
<comment type="caution">
    <text evidence="2">The sequence shown here is derived from an EMBL/GenBank/DDBJ whole genome shotgun (WGS) entry which is preliminary data.</text>
</comment>
<evidence type="ECO:0000256" key="1">
    <source>
        <dbReference type="SAM" id="MobiDB-lite"/>
    </source>
</evidence>
<feature type="compositionally biased region" description="Basic and acidic residues" evidence="1">
    <location>
        <begin position="1"/>
        <end position="10"/>
    </location>
</feature>
<evidence type="ECO:0000313" key="3">
    <source>
        <dbReference type="Proteomes" id="UP001165561"/>
    </source>
</evidence>
<gene>
    <name evidence="2" type="ORF">PU560_02415</name>
</gene>
<feature type="region of interest" description="Disordered" evidence="1">
    <location>
        <begin position="1"/>
        <end position="20"/>
    </location>
</feature>
<protein>
    <submittedName>
        <fullName evidence="2">Uncharacterized protein</fullName>
    </submittedName>
</protein>
<dbReference type="EMBL" id="JARACI010000419">
    <property type="protein sequence ID" value="MDD9205319.1"/>
    <property type="molecule type" value="Genomic_DNA"/>
</dbReference>
<keyword evidence="3" id="KW-1185">Reference proteome</keyword>
<accession>A0ABT5TTL3</accession>
<sequence>MRHDTTEAADHATGPENGLTVLGSADAGVCADGVCVRPEGSQRGTG</sequence>